<dbReference type="Proteomes" id="UP001556367">
    <property type="component" value="Unassembled WGS sequence"/>
</dbReference>
<evidence type="ECO:0000313" key="1">
    <source>
        <dbReference type="EMBL" id="KAL0945382.1"/>
    </source>
</evidence>
<comment type="caution">
    <text evidence="1">The sequence shown here is derived from an EMBL/GenBank/DDBJ whole genome shotgun (WGS) entry which is preliminary data.</text>
</comment>
<accession>A0ABR3IQ08</accession>
<reference evidence="2" key="1">
    <citation type="submission" date="2024-06" db="EMBL/GenBank/DDBJ databases">
        <title>Multi-omics analyses provide insights into the biosynthesis of the anticancer antibiotic pleurotin in Hohenbuehelia grisea.</title>
        <authorList>
            <person name="Weaver J.A."/>
            <person name="Alberti F."/>
        </authorList>
    </citation>
    <scope>NUCLEOTIDE SEQUENCE [LARGE SCALE GENOMIC DNA]</scope>
    <source>
        <strain evidence="2">T-177</strain>
    </source>
</reference>
<sequence>MDQITHIVISQPVGVSDIPLLHRYASLTHLSLAFPLPEDDQLLPNQKPIVFSSLQSLSITVDKKLELLLQCLICPNLRELRITQASPAIPDSGLSALDRYVAAHGIRLTKLAWVETLIGSLPGQCDFDHFFSQLGDRSHYSNLEELCISVFEIPRGILRMLEGLHMKHLRMIELYSFVDDTPHLAFARMIVRRMANSRVASSIASARDILPTLIEAGGDEAAMDGGVAYFEKVASNLVDYGVKLWWQAEVYNVTHLACYGLPCLIDATMNNGVNNVAS</sequence>
<protein>
    <submittedName>
        <fullName evidence="1">Uncharacterized protein</fullName>
    </submittedName>
</protein>
<name>A0ABR3IQ08_9AGAR</name>
<proteinExistence type="predicted"/>
<dbReference type="InterPro" id="IPR032675">
    <property type="entry name" value="LRR_dom_sf"/>
</dbReference>
<keyword evidence="2" id="KW-1185">Reference proteome</keyword>
<dbReference type="SUPFAM" id="SSF52047">
    <property type="entry name" value="RNI-like"/>
    <property type="match status" value="1"/>
</dbReference>
<evidence type="ECO:0000313" key="2">
    <source>
        <dbReference type="Proteomes" id="UP001556367"/>
    </source>
</evidence>
<dbReference type="Gene3D" id="3.80.10.10">
    <property type="entry name" value="Ribonuclease Inhibitor"/>
    <property type="match status" value="1"/>
</dbReference>
<organism evidence="1 2">
    <name type="scientific">Hohenbuehelia grisea</name>
    <dbReference type="NCBI Taxonomy" id="104357"/>
    <lineage>
        <taxon>Eukaryota</taxon>
        <taxon>Fungi</taxon>
        <taxon>Dikarya</taxon>
        <taxon>Basidiomycota</taxon>
        <taxon>Agaricomycotina</taxon>
        <taxon>Agaricomycetes</taxon>
        <taxon>Agaricomycetidae</taxon>
        <taxon>Agaricales</taxon>
        <taxon>Pleurotineae</taxon>
        <taxon>Pleurotaceae</taxon>
        <taxon>Hohenbuehelia</taxon>
    </lineage>
</organism>
<gene>
    <name evidence="1" type="ORF">HGRIS_000877</name>
</gene>
<dbReference type="EMBL" id="JASNQZ010000018">
    <property type="protein sequence ID" value="KAL0945382.1"/>
    <property type="molecule type" value="Genomic_DNA"/>
</dbReference>